<evidence type="ECO:0000313" key="3">
    <source>
        <dbReference type="EMBL" id="SVA72810.1"/>
    </source>
</evidence>
<dbReference type="PANTHER" id="PTHR42866">
    <property type="entry name" value="3-DEOXY-MANNO-OCTULOSONATE CYTIDYLYLTRANSFERASE"/>
    <property type="match status" value="1"/>
</dbReference>
<evidence type="ECO:0000256" key="2">
    <source>
        <dbReference type="ARBA" id="ARBA00022695"/>
    </source>
</evidence>
<evidence type="ECO:0008006" key="4">
    <source>
        <dbReference type="Google" id="ProtNLM"/>
    </source>
</evidence>
<organism evidence="3">
    <name type="scientific">marine metagenome</name>
    <dbReference type="NCBI Taxonomy" id="408172"/>
    <lineage>
        <taxon>unclassified sequences</taxon>
        <taxon>metagenomes</taxon>
        <taxon>ecological metagenomes</taxon>
    </lineage>
</organism>
<dbReference type="InterPro" id="IPR029044">
    <property type="entry name" value="Nucleotide-diphossugar_trans"/>
</dbReference>
<dbReference type="SUPFAM" id="SSF53448">
    <property type="entry name" value="Nucleotide-diphospho-sugar transferases"/>
    <property type="match status" value="1"/>
</dbReference>
<keyword evidence="1" id="KW-0808">Transferase</keyword>
<name>A0A381Y7C4_9ZZZZ</name>
<keyword evidence="2" id="KW-0548">Nucleotidyltransferase</keyword>
<dbReference type="Pfam" id="PF02348">
    <property type="entry name" value="CTP_transf_3"/>
    <property type="match status" value="1"/>
</dbReference>
<gene>
    <name evidence="3" type="ORF">METZ01_LOCUS125664</name>
</gene>
<reference evidence="3" key="1">
    <citation type="submission" date="2018-05" db="EMBL/GenBank/DDBJ databases">
        <authorList>
            <person name="Lanie J.A."/>
            <person name="Ng W.-L."/>
            <person name="Kazmierczak K.M."/>
            <person name="Andrzejewski T.M."/>
            <person name="Davidsen T.M."/>
            <person name="Wayne K.J."/>
            <person name="Tettelin H."/>
            <person name="Glass J.I."/>
            <person name="Rusch D."/>
            <person name="Podicherti R."/>
            <person name="Tsui H.-C.T."/>
            <person name="Winkler M.E."/>
        </authorList>
    </citation>
    <scope>NUCLEOTIDE SEQUENCE</scope>
</reference>
<dbReference type="GO" id="GO:0005829">
    <property type="term" value="C:cytosol"/>
    <property type="evidence" value="ECO:0007669"/>
    <property type="project" value="TreeGrafter"/>
</dbReference>
<dbReference type="GO" id="GO:0008690">
    <property type="term" value="F:3-deoxy-manno-octulosonate cytidylyltransferase activity"/>
    <property type="evidence" value="ECO:0007669"/>
    <property type="project" value="TreeGrafter"/>
</dbReference>
<evidence type="ECO:0000256" key="1">
    <source>
        <dbReference type="ARBA" id="ARBA00022679"/>
    </source>
</evidence>
<dbReference type="AlphaFoldDB" id="A0A381Y7C4"/>
<dbReference type="EMBL" id="UINC01017535">
    <property type="protein sequence ID" value="SVA72810.1"/>
    <property type="molecule type" value="Genomic_DNA"/>
</dbReference>
<dbReference type="PANTHER" id="PTHR42866:SF2">
    <property type="entry name" value="3-DEOXY-MANNO-OCTULOSONATE CYTIDYLYLTRANSFERASE, MITOCHONDRIAL"/>
    <property type="match status" value="1"/>
</dbReference>
<dbReference type="Gene3D" id="3.90.550.10">
    <property type="entry name" value="Spore Coat Polysaccharide Biosynthesis Protein SpsA, Chain A"/>
    <property type="match status" value="1"/>
</dbReference>
<dbReference type="InterPro" id="IPR003329">
    <property type="entry name" value="Cytidylyl_trans"/>
</dbReference>
<sequence>MVVHVYRRCLLADRLDDVVVATDSEEIRSVVEAHGGSAVMTRSDHANGTERIAEAAESLESEIVVNVFGDEALVMPDSIDAVVAALHDDASVNVGILVNPFTTRNSPGDIKVVLDDRGDVMYLSRSDIPSNARTADAPMLKAYHIVPFRREFLLEYATWPAGRLETVEFHEHLRILERGHSIRAVEVESSAVSVDTLDDLEYVRRLMVSDPVFEQYKDRPVGG</sequence>
<proteinExistence type="predicted"/>
<protein>
    <recommendedName>
        <fullName evidence="4">3-deoxy-manno-octulosonate cytidylyltransferase</fullName>
    </recommendedName>
</protein>
<accession>A0A381Y7C4</accession>